<dbReference type="AlphaFoldDB" id="A0A2Z5U549"/>
<organism evidence="1 2">
    <name type="scientific">Streptococcus ruminantium</name>
    <dbReference type="NCBI Taxonomy" id="1917441"/>
    <lineage>
        <taxon>Bacteria</taxon>
        <taxon>Bacillati</taxon>
        <taxon>Bacillota</taxon>
        <taxon>Bacilli</taxon>
        <taxon>Lactobacillales</taxon>
        <taxon>Streptococcaceae</taxon>
        <taxon>Streptococcus</taxon>
    </lineage>
</organism>
<evidence type="ECO:0000313" key="2">
    <source>
        <dbReference type="Proteomes" id="UP000269331"/>
    </source>
</evidence>
<sequence length="45" mass="5251">MVLNSIFLIPDEKGYSITIADFEGDKIKKLLEFRSDPNHFNPYSF</sequence>
<reference evidence="1 2" key="1">
    <citation type="journal article" date="2018" name="Genome Biol. Evol.">
        <title>Complete Genome Sequence of Streptococcus ruminantium sp. nov. GUT-187T (=DSM 104980T =JCM 31869T), the Type Strain of S. ruminantium, and Comparison with Genome Sequences of Streptococcus suis Strains.</title>
        <authorList>
            <person name="Tohya M."/>
            <person name="Sekizaki T."/>
            <person name="Miyoshi-Akiyama T."/>
        </authorList>
    </citation>
    <scope>NUCLEOTIDE SEQUENCE [LARGE SCALE GENOMIC DNA]</scope>
    <source>
        <strain evidence="1 2">GUT187T</strain>
    </source>
</reference>
<dbReference type="EMBL" id="AP018400">
    <property type="protein sequence ID" value="BBA93238.1"/>
    <property type="molecule type" value="Genomic_DNA"/>
</dbReference>
<gene>
    <name evidence="1" type="ORF">SR187_8175</name>
</gene>
<evidence type="ECO:0000313" key="1">
    <source>
        <dbReference type="EMBL" id="BBA93238.1"/>
    </source>
</evidence>
<dbReference type="Proteomes" id="UP000269331">
    <property type="component" value="Chromosome"/>
</dbReference>
<accession>A0A2Z5U549</accession>
<protein>
    <submittedName>
        <fullName evidence="1">Ankyrin repeat domain-containing protein</fullName>
    </submittedName>
</protein>
<dbReference type="KEGG" id="srq:SR187_8175"/>
<name>A0A2Z5U549_9STRE</name>
<proteinExistence type="predicted"/>